<dbReference type="InterPro" id="IPR036086">
    <property type="entry name" value="ParB/Sulfiredoxin_sf"/>
</dbReference>
<dbReference type="Gene3D" id="3.90.1530.10">
    <property type="entry name" value="Conserved hypothetical protein from pyrococcus furiosus pfu- 392566-001, ParB domain"/>
    <property type="match status" value="1"/>
</dbReference>
<dbReference type="Proteomes" id="UP000326178">
    <property type="component" value="Chromosome"/>
</dbReference>
<dbReference type="SUPFAM" id="SSF110849">
    <property type="entry name" value="ParB/Sulfiredoxin"/>
    <property type="match status" value="1"/>
</dbReference>
<dbReference type="KEGG" id="snk:CP967_18055"/>
<dbReference type="SUPFAM" id="SSF109709">
    <property type="entry name" value="KorB DNA-binding domain-like"/>
    <property type="match status" value="1"/>
</dbReference>
<reference evidence="1 2" key="1">
    <citation type="submission" date="2017-09" db="EMBL/GenBank/DDBJ databases">
        <authorList>
            <person name="Lee N."/>
            <person name="Cho B.-K."/>
        </authorList>
    </citation>
    <scope>NUCLEOTIDE SEQUENCE [LARGE SCALE GENOMIC DNA]</scope>
    <source>
        <strain evidence="1 2">ATCC 12769</strain>
    </source>
</reference>
<dbReference type="EMBL" id="CP023702">
    <property type="protein sequence ID" value="QEU73641.1"/>
    <property type="molecule type" value="Genomic_DNA"/>
</dbReference>
<evidence type="ECO:0000313" key="1">
    <source>
        <dbReference type="EMBL" id="QEU73641.1"/>
    </source>
</evidence>
<organism evidence="1 2">
    <name type="scientific">Streptomyces nitrosporeus</name>
    <dbReference type="NCBI Taxonomy" id="28894"/>
    <lineage>
        <taxon>Bacteria</taxon>
        <taxon>Bacillati</taxon>
        <taxon>Actinomycetota</taxon>
        <taxon>Actinomycetes</taxon>
        <taxon>Kitasatosporales</taxon>
        <taxon>Streptomycetaceae</taxon>
        <taxon>Streptomyces</taxon>
    </lineage>
</organism>
<gene>
    <name evidence="1" type="ORF">CP967_18055</name>
</gene>
<sequence>MFPMLSQDELLDLAESIKTEGQHRPIVLDADGVLLDGRNRLAACEIAGIEPRFTTYTGSNPTALILSNNVFRRHMSKGQEAMITAMACSVSGCSLRDLAKSHGLSRTRLSAANVVLKYAPELAEQVRIGAFPLDAAYEAALESKAKAAAIQEKRDRLADHAPDLARQVSGGHLALDDAIATLEERQKQTRIRKQIAEADAFRIADGHTAPPLAQLATQGDITWNQAHQYITQRRTAIHHTQQAIEQAAQHWITIRTLIPRPDTAFAREVHAGLSSEARELTAHLTPLT</sequence>
<accession>A0A5J6FBV6</accession>
<protein>
    <recommendedName>
        <fullName evidence="3">Plasmid replication/partition related protein</fullName>
    </recommendedName>
</protein>
<dbReference type="AlphaFoldDB" id="A0A5J6FBV6"/>
<evidence type="ECO:0008006" key="3">
    <source>
        <dbReference type="Google" id="ProtNLM"/>
    </source>
</evidence>
<proteinExistence type="predicted"/>
<name>A0A5J6FBV6_9ACTN</name>
<keyword evidence="2" id="KW-1185">Reference proteome</keyword>
<evidence type="ECO:0000313" key="2">
    <source>
        <dbReference type="Proteomes" id="UP000326178"/>
    </source>
</evidence>